<sequence>MSQLCFFGLEIKSGMKYITTLEDDLKLTRAVINPDANESSLARLFFKLGNREVPLCQLNSVETSADLNILILTKTEVGFRVAGSTSIFISGYYVPKEESSSNPTISPSSFALGYN</sequence>
<protein>
    <recommendedName>
        <fullName evidence="1">Nucleoplasmin-like domain-containing protein</fullName>
    </recommendedName>
</protein>
<gene>
    <name evidence="2" type="ORF">TVAG_187930</name>
</gene>
<dbReference type="InterPro" id="IPR041232">
    <property type="entry name" value="NPL"/>
</dbReference>
<dbReference type="Pfam" id="PF17800">
    <property type="entry name" value="NPL"/>
    <property type="match status" value="1"/>
</dbReference>
<organism evidence="2 3">
    <name type="scientific">Trichomonas vaginalis (strain ATCC PRA-98 / G3)</name>
    <dbReference type="NCBI Taxonomy" id="412133"/>
    <lineage>
        <taxon>Eukaryota</taxon>
        <taxon>Metamonada</taxon>
        <taxon>Parabasalia</taxon>
        <taxon>Trichomonadida</taxon>
        <taxon>Trichomonadidae</taxon>
        <taxon>Trichomonas</taxon>
    </lineage>
</organism>
<evidence type="ECO:0000313" key="2">
    <source>
        <dbReference type="EMBL" id="EAY15742.1"/>
    </source>
</evidence>
<feature type="domain" description="Nucleoplasmin-like" evidence="1">
    <location>
        <begin position="6"/>
        <end position="94"/>
    </location>
</feature>
<evidence type="ECO:0000313" key="3">
    <source>
        <dbReference type="Proteomes" id="UP000001542"/>
    </source>
</evidence>
<dbReference type="InParanoid" id="A2DV15"/>
<dbReference type="Gene3D" id="2.60.120.340">
    <property type="entry name" value="Nucleoplasmin core domain"/>
    <property type="match status" value="1"/>
</dbReference>
<dbReference type="VEuPathDB" id="TrichDB:TVAGG3_0940560"/>
<dbReference type="EMBL" id="DS113251">
    <property type="protein sequence ID" value="EAY15742.1"/>
    <property type="molecule type" value="Genomic_DNA"/>
</dbReference>
<evidence type="ECO:0000259" key="1">
    <source>
        <dbReference type="Pfam" id="PF17800"/>
    </source>
</evidence>
<reference evidence="2" key="2">
    <citation type="journal article" date="2007" name="Science">
        <title>Draft genome sequence of the sexually transmitted pathogen Trichomonas vaginalis.</title>
        <authorList>
            <person name="Carlton J.M."/>
            <person name="Hirt R.P."/>
            <person name="Silva J.C."/>
            <person name="Delcher A.L."/>
            <person name="Schatz M."/>
            <person name="Zhao Q."/>
            <person name="Wortman J.R."/>
            <person name="Bidwell S.L."/>
            <person name="Alsmark U.C.M."/>
            <person name="Besteiro S."/>
            <person name="Sicheritz-Ponten T."/>
            <person name="Noel C.J."/>
            <person name="Dacks J.B."/>
            <person name="Foster P.G."/>
            <person name="Simillion C."/>
            <person name="Van de Peer Y."/>
            <person name="Miranda-Saavedra D."/>
            <person name="Barton G.J."/>
            <person name="Westrop G.D."/>
            <person name="Mueller S."/>
            <person name="Dessi D."/>
            <person name="Fiori P.L."/>
            <person name="Ren Q."/>
            <person name="Paulsen I."/>
            <person name="Zhang H."/>
            <person name="Bastida-Corcuera F.D."/>
            <person name="Simoes-Barbosa A."/>
            <person name="Brown M.T."/>
            <person name="Hayes R.D."/>
            <person name="Mukherjee M."/>
            <person name="Okumura C.Y."/>
            <person name="Schneider R."/>
            <person name="Smith A.J."/>
            <person name="Vanacova S."/>
            <person name="Villalvazo M."/>
            <person name="Haas B.J."/>
            <person name="Pertea M."/>
            <person name="Feldblyum T.V."/>
            <person name="Utterback T.R."/>
            <person name="Shu C.L."/>
            <person name="Osoegawa K."/>
            <person name="de Jong P.J."/>
            <person name="Hrdy I."/>
            <person name="Horvathova L."/>
            <person name="Zubacova Z."/>
            <person name="Dolezal P."/>
            <person name="Malik S.B."/>
            <person name="Logsdon J.M. Jr."/>
            <person name="Henze K."/>
            <person name="Gupta A."/>
            <person name="Wang C.C."/>
            <person name="Dunne R.L."/>
            <person name="Upcroft J.A."/>
            <person name="Upcroft P."/>
            <person name="White O."/>
            <person name="Salzberg S.L."/>
            <person name="Tang P."/>
            <person name="Chiu C.-H."/>
            <person name="Lee Y.-S."/>
            <person name="Embley T.M."/>
            <person name="Coombs G.H."/>
            <person name="Mottram J.C."/>
            <person name="Tachezy J."/>
            <person name="Fraser-Liggett C.M."/>
            <person name="Johnson P.J."/>
        </authorList>
    </citation>
    <scope>NUCLEOTIDE SEQUENCE [LARGE SCALE GENOMIC DNA]</scope>
    <source>
        <strain evidence="2">G3</strain>
    </source>
</reference>
<keyword evidence="3" id="KW-1185">Reference proteome</keyword>
<proteinExistence type="predicted"/>
<dbReference type="Proteomes" id="UP000001542">
    <property type="component" value="Unassembled WGS sequence"/>
</dbReference>
<dbReference type="AlphaFoldDB" id="A2DV15"/>
<accession>A2DV15</accession>
<dbReference type="SMR" id="A2DV15"/>
<dbReference type="VEuPathDB" id="TrichDB:TVAG_187930"/>
<dbReference type="RefSeq" id="XP_001327965.1">
    <property type="nucleotide sequence ID" value="XM_001327930.1"/>
</dbReference>
<dbReference type="KEGG" id="tva:4773749"/>
<reference evidence="2" key="1">
    <citation type="submission" date="2006-10" db="EMBL/GenBank/DDBJ databases">
        <authorList>
            <person name="Amadeo P."/>
            <person name="Zhao Q."/>
            <person name="Wortman J."/>
            <person name="Fraser-Liggett C."/>
            <person name="Carlton J."/>
        </authorList>
    </citation>
    <scope>NUCLEOTIDE SEQUENCE</scope>
    <source>
        <strain evidence="2">G3</strain>
    </source>
</reference>
<name>A2DV15_TRIV3</name>